<dbReference type="AlphaFoldDB" id="A0A5C4R287"/>
<organism evidence="2 3">
    <name type="scientific">Paracoccus haeundaensis</name>
    <dbReference type="NCBI Taxonomy" id="225362"/>
    <lineage>
        <taxon>Bacteria</taxon>
        <taxon>Pseudomonadati</taxon>
        <taxon>Pseudomonadota</taxon>
        <taxon>Alphaproteobacteria</taxon>
        <taxon>Rhodobacterales</taxon>
        <taxon>Paracoccaceae</taxon>
        <taxon>Paracoccus</taxon>
    </lineage>
</organism>
<sequence length="74" mass="8141">MAAKPHTALSQRVARTETRNIASDRPEVATRIMIATAGRADQLKAEAGIAATGRKELRGMLLSFRHRRSPQTED</sequence>
<gene>
    <name evidence="2" type="ORF">FHD67_18235</name>
</gene>
<feature type="region of interest" description="Disordered" evidence="1">
    <location>
        <begin position="1"/>
        <end position="20"/>
    </location>
</feature>
<evidence type="ECO:0000313" key="3">
    <source>
        <dbReference type="Proteomes" id="UP000304880"/>
    </source>
</evidence>
<dbReference type="Proteomes" id="UP000304880">
    <property type="component" value="Unassembled WGS sequence"/>
</dbReference>
<dbReference type="EMBL" id="VDDC01000048">
    <property type="protein sequence ID" value="TNH37807.1"/>
    <property type="molecule type" value="Genomic_DNA"/>
</dbReference>
<keyword evidence="3" id="KW-1185">Reference proteome</keyword>
<proteinExistence type="predicted"/>
<accession>A0A5C4R287</accession>
<comment type="caution">
    <text evidence="2">The sequence shown here is derived from an EMBL/GenBank/DDBJ whole genome shotgun (WGS) entry which is preliminary data.</text>
</comment>
<reference evidence="2 3" key="1">
    <citation type="submission" date="2019-06" db="EMBL/GenBank/DDBJ databases">
        <authorList>
            <person name="Li J."/>
        </authorList>
    </citation>
    <scope>NUCLEOTIDE SEQUENCE [LARGE SCALE GENOMIC DNA]</scope>
    <source>
        <strain evidence="2 3">CGMCC 1.8012</strain>
    </source>
</reference>
<name>A0A5C4R287_9RHOB</name>
<protein>
    <submittedName>
        <fullName evidence="2">Uncharacterized protein</fullName>
    </submittedName>
</protein>
<evidence type="ECO:0000256" key="1">
    <source>
        <dbReference type="SAM" id="MobiDB-lite"/>
    </source>
</evidence>
<evidence type="ECO:0000313" key="2">
    <source>
        <dbReference type="EMBL" id="TNH37807.1"/>
    </source>
</evidence>
<dbReference type="RefSeq" id="WP_139599578.1">
    <property type="nucleotide sequence ID" value="NZ_VDDC01000048.1"/>
</dbReference>